<comment type="caution">
    <text evidence="2">The sequence shown here is derived from an EMBL/GenBank/DDBJ whole genome shotgun (WGS) entry which is preliminary data.</text>
</comment>
<proteinExistence type="predicted"/>
<organism evidence="2 3">
    <name type="scientific">Araneus ventricosus</name>
    <name type="common">Orbweaver spider</name>
    <name type="synonym">Epeira ventricosa</name>
    <dbReference type="NCBI Taxonomy" id="182803"/>
    <lineage>
        <taxon>Eukaryota</taxon>
        <taxon>Metazoa</taxon>
        <taxon>Ecdysozoa</taxon>
        <taxon>Arthropoda</taxon>
        <taxon>Chelicerata</taxon>
        <taxon>Arachnida</taxon>
        <taxon>Araneae</taxon>
        <taxon>Araneomorphae</taxon>
        <taxon>Entelegynae</taxon>
        <taxon>Araneoidea</taxon>
        <taxon>Araneidae</taxon>
        <taxon>Araneus</taxon>
    </lineage>
</organism>
<sequence>MFIKAVKILTVCRLLPWMHCIWKVHQSRQKVDWLIGLDCVSRQRISQNHNLRVNGINISFKRTTLSRFRISDNSVKDEAAATNSTVTERKIAHYNNHVTTPYKSMTSHWRWLQEPPTLEIQTRRRDSA</sequence>
<evidence type="ECO:0000313" key="3">
    <source>
        <dbReference type="Proteomes" id="UP000499080"/>
    </source>
</evidence>
<name>A0A4Y2B886_ARAVE</name>
<protein>
    <submittedName>
        <fullName evidence="2">Uncharacterized protein</fullName>
    </submittedName>
</protein>
<dbReference type="Proteomes" id="UP000499080">
    <property type="component" value="Unassembled WGS sequence"/>
</dbReference>
<gene>
    <name evidence="2" type="ORF">AVEN_103056_1</name>
</gene>
<keyword evidence="3" id="KW-1185">Reference proteome</keyword>
<dbReference type="AlphaFoldDB" id="A0A4Y2B886"/>
<feature type="signal peptide" evidence="1">
    <location>
        <begin position="1"/>
        <end position="20"/>
    </location>
</feature>
<dbReference type="EMBL" id="BGPR01000059">
    <property type="protein sequence ID" value="GBL88410.1"/>
    <property type="molecule type" value="Genomic_DNA"/>
</dbReference>
<evidence type="ECO:0000256" key="1">
    <source>
        <dbReference type="SAM" id="SignalP"/>
    </source>
</evidence>
<feature type="chain" id="PRO_5021459292" evidence="1">
    <location>
        <begin position="21"/>
        <end position="128"/>
    </location>
</feature>
<evidence type="ECO:0000313" key="2">
    <source>
        <dbReference type="EMBL" id="GBL88410.1"/>
    </source>
</evidence>
<reference evidence="2 3" key="1">
    <citation type="journal article" date="2019" name="Sci. Rep.">
        <title>Orb-weaving spider Araneus ventricosus genome elucidates the spidroin gene catalogue.</title>
        <authorList>
            <person name="Kono N."/>
            <person name="Nakamura H."/>
            <person name="Ohtoshi R."/>
            <person name="Moran D.A.P."/>
            <person name="Shinohara A."/>
            <person name="Yoshida Y."/>
            <person name="Fujiwara M."/>
            <person name="Mori M."/>
            <person name="Tomita M."/>
            <person name="Arakawa K."/>
        </authorList>
    </citation>
    <scope>NUCLEOTIDE SEQUENCE [LARGE SCALE GENOMIC DNA]</scope>
</reference>
<accession>A0A4Y2B886</accession>
<keyword evidence="1" id="KW-0732">Signal</keyword>